<keyword evidence="1" id="KW-0436">Ligase</keyword>
<keyword evidence="2" id="KW-0547">Nucleotide-binding</keyword>
<evidence type="ECO:0000256" key="4">
    <source>
        <dbReference type="SAM" id="MobiDB-lite"/>
    </source>
</evidence>
<dbReference type="AlphaFoldDB" id="T1DGA4"/>
<accession>T1DGA4</accession>
<feature type="region of interest" description="Disordered" evidence="4">
    <location>
        <begin position="211"/>
        <end position="253"/>
    </location>
</feature>
<dbReference type="Gene3D" id="3.40.50.1380">
    <property type="entry name" value="Methylglyoxal synthase-like domain"/>
    <property type="match status" value="1"/>
</dbReference>
<keyword evidence="3" id="KW-0067">ATP-binding</keyword>
<dbReference type="InterPro" id="IPR011607">
    <property type="entry name" value="MGS-like_dom"/>
</dbReference>
<name>T1DGA4_9ZZZZ</name>
<proteinExistence type="predicted"/>
<dbReference type="InterPro" id="IPR036914">
    <property type="entry name" value="MGS-like_dom_sf"/>
</dbReference>
<evidence type="ECO:0000259" key="5">
    <source>
        <dbReference type="PROSITE" id="PS51855"/>
    </source>
</evidence>
<evidence type="ECO:0000256" key="2">
    <source>
        <dbReference type="ARBA" id="ARBA00022741"/>
    </source>
</evidence>
<dbReference type="SUPFAM" id="SSF56059">
    <property type="entry name" value="Glutathione synthetase ATP-binding domain-like"/>
    <property type="match status" value="1"/>
</dbReference>
<organism evidence="6">
    <name type="scientific">mine drainage metagenome</name>
    <dbReference type="NCBI Taxonomy" id="410659"/>
    <lineage>
        <taxon>unclassified sequences</taxon>
        <taxon>metagenomes</taxon>
        <taxon>ecological metagenomes</taxon>
    </lineage>
</organism>
<dbReference type="GO" id="GO:0005737">
    <property type="term" value="C:cytoplasm"/>
    <property type="evidence" value="ECO:0007669"/>
    <property type="project" value="TreeGrafter"/>
</dbReference>
<dbReference type="PROSITE" id="PS51855">
    <property type="entry name" value="MGS"/>
    <property type="match status" value="1"/>
</dbReference>
<reference evidence="6" key="2">
    <citation type="journal article" date="2014" name="ISME J.">
        <title>Microbial stratification in low pH oxic and suboxic macroscopic growths along an acid mine drainage.</title>
        <authorList>
            <person name="Mendez-Garcia C."/>
            <person name="Mesa V."/>
            <person name="Sprenger R.R."/>
            <person name="Richter M."/>
            <person name="Diez M.S."/>
            <person name="Solano J."/>
            <person name="Bargiela R."/>
            <person name="Golyshina O.V."/>
            <person name="Manteca A."/>
            <person name="Ramos J.L."/>
            <person name="Gallego J.R."/>
            <person name="Llorente I."/>
            <person name="Martins Dos Santos V.A."/>
            <person name="Jensen O.N."/>
            <person name="Pelaez A.I."/>
            <person name="Sanchez J."/>
            <person name="Ferrer M."/>
        </authorList>
    </citation>
    <scope>NUCLEOTIDE SEQUENCE</scope>
</reference>
<dbReference type="Gene3D" id="3.30.470.20">
    <property type="entry name" value="ATP-grasp fold, B domain"/>
    <property type="match status" value="1"/>
</dbReference>
<dbReference type="GO" id="GO:0004088">
    <property type="term" value="F:carbamoyl-phosphate synthase (glutamine-hydrolyzing) activity"/>
    <property type="evidence" value="ECO:0007669"/>
    <property type="project" value="TreeGrafter"/>
</dbReference>
<gene>
    <name evidence="6" type="ORF">B1A_00405</name>
</gene>
<dbReference type="EMBL" id="AUZX01000304">
    <property type="protein sequence ID" value="EQD80895.1"/>
    <property type="molecule type" value="Genomic_DNA"/>
</dbReference>
<dbReference type="GO" id="GO:0006541">
    <property type="term" value="P:glutamine metabolic process"/>
    <property type="evidence" value="ECO:0007669"/>
    <property type="project" value="TreeGrafter"/>
</dbReference>
<dbReference type="PANTHER" id="PTHR11405:SF53">
    <property type="entry name" value="CARBAMOYL-PHOSPHATE SYNTHASE [AMMONIA], MITOCHONDRIAL"/>
    <property type="match status" value="1"/>
</dbReference>
<dbReference type="PANTHER" id="PTHR11405">
    <property type="entry name" value="CARBAMOYLTRANSFERASE FAMILY MEMBER"/>
    <property type="match status" value="1"/>
</dbReference>
<protein>
    <submittedName>
        <fullName evidence="6">MGS-like domain protein</fullName>
    </submittedName>
</protein>
<comment type="caution">
    <text evidence="6">The sequence shown here is derived from an EMBL/GenBank/DDBJ whole genome shotgun (WGS) entry which is preliminary data.</text>
</comment>
<evidence type="ECO:0000256" key="3">
    <source>
        <dbReference type="ARBA" id="ARBA00022840"/>
    </source>
</evidence>
<evidence type="ECO:0000256" key="1">
    <source>
        <dbReference type="ARBA" id="ARBA00022598"/>
    </source>
</evidence>
<reference evidence="6" key="1">
    <citation type="submission" date="2013-08" db="EMBL/GenBank/DDBJ databases">
        <authorList>
            <person name="Mendez C."/>
            <person name="Richter M."/>
            <person name="Ferrer M."/>
            <person name="Sanchez J."/>
        </authorList>
    </citation>
    <scope>NUCLEOTIDE SEQUENCE</scope>
</reference>
<feature type="compositionally biased region" description="Basic residues" evidence="4">
    <location>
        <begin position="228"/>
        <end position="242"/>
    </location>
</feature>
<evidence type="ECO:0000313" key="6">
    <source>
        <dbReference type="EMBL" id="EQD80895.1"/>
    </source>
</evidence>
<dbReference type="Pfam" id="PF02142">
    <property type="entry name" value="MGS"/>
    <property type="match status" value="1"/>
</dbReference>
<dbReference type="GO" id="GO:0005524">
    <property type="term" value="F:ATP binding"/>
    <property type="evidence" value="ECO:0007669"/>
    <property type="project" value="UniProtKB-KW"/>
</dbReference>
<dbReference type="SMART" id="SM00851">
    <property type="entry name" value="MGS"/>
    <property type="match status" value="1"/>
</dbReference>
<dbReference type="SUPFAM" id="SSF52335">
    <property type="entry name" value="Methylglyoxal synthase-like"/>
    <property type="match status" value="1"/>
</dbReference>
<feature type="compositionally biased region" description="Pro residues" evidence="4">
    <location>
        <begin position="244"/>
        <end position="253"/>
    </location>
</feature>
<sequence length="253" mass="27910">MLGRPLTREGLARLPPDRWGVKVPQFSFLQLAGSDPLLGVEMQSTGEVACFGPTFSDALVKALVATGVPIAPRHGTAFVSVGGVRLKEALLPVARRIREYGMRLTATEDTAAYLKEHGLRNVRVLHKVSEPDRQPNVLTSLDRGEVDLLLNVPSSLTQSKFERMLEDEYVLRRRCVELGIPLFTSLEAFAAYVDGVRWLESHPVTVEPLYGSEEAGGALPSPRSIPMSRRRRASRRRRRRGRPAPAPTPPTSA</sequence>
<feature type="domain" description="MGS-like" evidence="5">
    <location>
        <begin position="69"/>
        <end position="253"/>
    </location>
</feature>